<accession>A0A2C6KJI9</accession>
<feature type="compositionally biased region" description="Low complexity" evidence="1">
    <location>
        <begin position="381"/>
        <end position="396"/>
    </location>
</feature>
<feature type="compositionally biased region" description="Basic and acidic residues" evidence="1">
    <location>
        <begin position="320"/>
        <end position="334"/>
    </location>
</feature>
<proteinExistence type="predicted"/>
<organism evidence="2 3">
    <name type="scientific">Cystoisospora suis</name>
    <dbReference type="NCBI Taxonomy" id="483139"/>
    <lineage>
        <taxon>Eukaryota</taxon>
        <taxon>Sar</taxon>
        <taxon>Alveolata</taxon>
        <taxon>Apicomplexa</taxon>
        <taxon>Conoidasida</taxon>
        <taxon>Coccidia</taxon>
        <taxon>Eucoccidiorida</taxon>
        <taxon>Eimeriorina</taxon>
        <taxon>Sarcocystidae</taxon>
        <taxon>Cystoisospora</taxon>
    </lineage>
</organism>
<dbReference type="Proteomes" id="UP000221165">
    <property type="component" value="Unassembled WGS sequence"/>
</dbReference>
<dbReference type="RefSeq" id="XP_067918254.1">
    <property type="nucleotide sequence ID" value="XM_068069772.1"/>
</dbReference>
<comment type="caution">
    <text evidence="2">The sequence shown here is derived from an EMBL/GenBank/DDBJ whole genome shotgun (WGS) entry which is preliminary data.</text>
</comment>
<feature type="compositionally biased region" description="Basic and acidic residues" evidence="1">
    <location>
        <begin position="150"/>
        <end position="162"/>
    </location>
</feature>
<feature type="compositionally biased region" description="Basic residues" evidence="1">
    <location>
        <begin position="264"/>
        <end position="276"/>
    </location>
</feature>
<feature type="compositionally biased region" description="Low complexity" evidence="1">
    <location>
        <begin position="203"/>
        <end position="227"/>
    </location>
</feature>
<reference evidence="2 3" key="1">
    <citation type="journal article" date="2017" name="Int. J. Parasitol.">
        <title>The genome of the protozoan parasite Cystoisospora suis and a reverse vaccinology approach to identify vaccine candidates.</title>
        <authorList>
            <person name="Palmieri N."/>
            <person name="Shrestha A."/>
            <person name="Ruttkowski B."/>
            <person name="Beck T."/>
            <person name="Vogl C."/>
            <person name="Tomley F."/>
            <person name="Blake D.P."/>
            <person name="Joachim A."/>
        </authorList>
    </citation>
    <scope>NUCLEOTIDE SEQUENCE [LARGE SCALE GENOMIC DNA]</scope>
    <source>
        <strain evidence="2 3">Wien I</strain>
    </source>
</reference>
<sequence length="396" mass="42812">MTGSTTRKIEHLALSRAKGGGRSHSSSSSGTATTTTPATTTTMTVRCSARLANMSTLNYRGTTPGSVSTPRHTTTTTTTTTTTGRQGKGGSSRGMEGSSSHGKQKEEGGVSSCNEEEEPSLAGEKTTGEAGVERLHASKKSKIGREEEELQLRRGGEGEEGRGNPSKLLFSSAHRQEENERYGRHHVVDTNSEISEDHEDHFTSAGTTTTLNKNTTRSSSLTSSLSHLPPPPSHRMSASAYSVVATPRHINSNDSMGTCVKDLHKQRPTSSTRKRSAPLSDVGIEGGVIKKGDGKVRTENQISLLLSSSSLSARGHERRRIAPDEDQDERRDREQDQEEESELRREGEGDIAVSSSLLPSPRLPLRRRSKRLVDDLRKNHLTNNSSSSSLSSTEIL</sequence>
<feature type="compositionally biased region" description="Polar residues" evidence="1">
    <location>
        <begin position="53"/>
        <end position="72"/>
    </location>
</feature>
<dbReference type="AlphaFoldDB" id="A0A2C6KJI9"/>
<feature type="compositionally biased region" description="Low complexity" evidence="1">
    <location>
        <begin position="73"/>
        <end position="83"/>
    </location>
</feature>
<evidence type="ECO:0000313" key="3">
    <source>
        <dbReference type="Proteomes" id="UP000221165"/>
    </source>
</evidence>
<feature type="region of interest" description="Disordered" evidence="1">
    <location>
        <begin position="1"/>
        <end position="279"/>
    </location>
</feature>
<feature type="non-terminal residue" evidence="2">
    <location>
        <position position="396"/>
    </location>
</feature>
<evidence type="ECO:0000256" key="1">
    <source>
        <dbReference type="SAM" id="MobiDB-lite"/>
    </source>
</evidence>
<feature type="compositionally biased region" description="Low complexity" evidence="1">
    <location>
        <begin position="23"/>
        <end position="44"/>
    </location>
</feature>
<gene>
    <name evidence="2" type="ORF">CSUI_009660</name>
</gene>
<dbReference type="VEuPathDB" id="ToxoDB:CSUI_009660"/>
<protein>
    <submittedName>
        <fullName evidence="2">Uncharacterized protein</fullName>
    </submittedName>
</protein>
<feature type="compositionally biased region" description="Basic and acidic residues" evidence="1">
    <location>
        <begin position="174"/>
        <end position="188"/>
    </location>
</feature>
<feature type="region of interest" description="Disordered" evidence="1">
    <location>
        <begin position="306"/>
        <end position="396"/>
    </location>
</feature>
<dbReference type="EMBL" id="MIGC01005846">
    <property type="protein sequence ID" value="PHJ16526.1"/>
    <property type="molecule type" value="Genomic_DNA"/>
</dbReference>
<dbReference type="GeneID" id="94432983"/>
<evidence type="ECO:0000313" key="2">
    <source>
        <dbReference type="EMBL" id="PHJ16526.1"/>
    </source>
</evidence>
<name>A0A2C6KJI9_9APIC</name>
<keyword evidence="3" id="KW-1185">Reference proteome</keyword>